<accession>A0A9W9DUY3</accession>
<dbReference type="PROSITE" id="PS00122">
    <property type="entry name" value="CARBOXYLESTERASE_B_1"/>
    <property type="match status" value="1"/>
</dbReference>
<feature type="domain" description="Carboxylesterase type B" evidence="4">
    <location>
        <begin position="22"/>
        <end position="540"/>
    </location>
</feature>
<protein>
    <recommendedName>
        <fullName evidence="3">Carboxylic ester hydrolase</fullName>
        <ecNumber evidence="3">3.1.1.-</ecNumber>
    </recommendedName>
</protein>
<dbReference type="OrthoDB" id="408631at2759"/>
<dbReference type="SUPFAM" id="SSF53474">
    <property type="entry name" value="alpha/beta-Hydrolases"/>
    <property type="match status" value="1"/>
</dbReference>
<dbReference type="Gene3D" id="3.40.50.1820">
    <property type="entry name" value="alpha/beta hydrolase"/>
    <property type="match status" value="1"/>
</dbReference>
<evidence type="ECO:0000313" key="5">
    <source>
        <dbReference type="EMBL" id="KAJ4485298.1"/>
    </source>
</evidence>
<dbReference type="InterPro" id="IPR050309">
    <property type="entry name" value="Type-B_Carboxylest/Lipase"/>
</dbReference>
<dbReference type="EC" id="3.1.1.-" evidence="3"/>
<dbReference type="InterPro" id="IPR019826">
    <property type="entry name" value="Carboxylesterase_B_AS"/>
</dbReference>
<reference evidence="5" key="1">
    <citation type="submission" date="2022-08" db="EMBL/GenBank/DDBJ databases">
        <title>A Global Phylogenomic Analysis of the Shiitake Genus Lentinula.</title>
        <authorList>
            <consortium name="DOE Joint Genome Institute"/>
            <person name="Sierra-Patev S."/>
            <person name="Min B."/>
            <person name="Naranjo-Ortiz M."/>
            <person name="Looney B."/>
            <person name="Konkel Z."/>
            <person name="Slot J.C."/>
            <person name="Sakamoto Y."/>
            <person name="Steenwyk J.L."/>
            <person name="Rokas A."/>
            <person name="Carro J."/>
            <person name="Camarero S."/>
            <person name="Ferreira P."/>
            <person name="Molpeceres G."/>
            <person name="Ruiz-Duenas F.J."/>
            <person name="Serrano A."/>
            <person name="Henrissat B."/>
            <person name="Drula E."/>
            <person name="Hughes K.W."/>
            <person name="Mata J.L."/>
            <person name="Ishikawa N.K."/>
            <person name="Vargas-Isla R."/>
            <person name="Ushijima S."/>
            <person name="Smith C.A."/>
            <person name="Ahrendt S."/>
            <person name="Andreopoulos W."/>
            <person name="He G."/>
            <person name="Labutti K."/>
            <person name="Lipzen A."/>
            <person name="Ng V."/>
            <person name="Riley R."/>
            <person name="Sandor L."/>
            <person name="Barry K."/>
            <person name="Martinez A.T."/>
            <person name="Xiao Y."/>
            <person name="Gibbons J.G."/>
            <person name="Terashima K."/>
            <person name="Grigoriev I.V."/>
            <person name="Hibbett D.S."/>
        </authorList>
    </citation>
    <scope>NUCLEOTIDE SEQUENCE</scope>
    <source>
        <strain evidence="5">JLM2183</strain>
    </source>
</reference>
<evidence type="ECO:0000256" key="2">
    <source>
        <dbReference type="ARBA" id="ARBA00022801"/>
    </source>
</evidence>
<evidence type="ECO:0000259" key="4">
    <source>
        <dbReference type="Pfam" id="PF00135"/>
    </source>
</evidence>
<dbReference type="EMBL" id="JAOTPV010000003">
    <property type="protein sequence ID" value="KAJ4485298.1"/>
    <property type="molecule type" value="Genomic_DNA"/>
</dbReference>
<dbReference type="Proteomes" id="UP001150266">
    <property type="component" value="Unassembled WGS sequence"/>
</dbReference>
<dbReference type="InterPro" id="IPR019819">
    <property type="entry name" value="Carboxylesterase_B_CS"/>
</dbReference>
<sequence length="554" mass="59494">MKSVLRALTACISIAVSVRAASPEVQVGKTTLIGRDVTLLKQDFFGGIPFAEPPLGNLRLQPPVLKTDLNVTAFDASDFGPSCLQLGIPVAELSEDCLTINVFRPSGVALNASLPVMFWTYGGGFQEGTSATYNASAIVARSVVRGTPVIYVNFNYRLGPLGFPQGQEAADRKVLNLALHDQIAALTWVQENIGAFGGDKTKVTVFGESAGSIMTAVQFLNPSFSQYARAAIFESGSAATALTFNAQHRQVDWDNFVAGVSGCASLSKTNDTFGCLQSVNTTAILDGLLIAQNEAPEEFPWSPTIDGEGGFMPEFPSLLLAKGTFARIPFISGTNLDEGTIFIPSTGNYTTEVITDIIVANFSPPAVSSISEDQLENAAAHLLELYPDIPALGSPYNTGNDTFGLSPGYKRVSALFGDLSFQSQRRLWIQTASDVGVKTFGYLFTQPQPTEPAFLGVTHGTEIAFVYGAPPNATASAISLSTAMIDYWVSFATSLDPNDGKGVARPTWEQYTPQNQVLIQLNGDNTTSIPDDYRKEGIDFINSMPLTFHHRRFL</sequence>
<keyword evidence="3" id="KW-0732">Signal</keyword>
<comment type="similarity">
    <text evidence="1 3">Belongs to the type-B carboxylesterase/lipase family.</text>
</comment>
<dbReference type="PROSITE" id="PS00941">
    <property type="entry name" value="CARBOXYLESTERASE_B_2"/>
    <property type="match status" value="1"/>
</dbReference>
<gene>
    <name evidence="5" type="ORF">J3R30DRAFT_3438607</name>
</gene>
<dbReference type="Pfam" id="PF00135">
    <property type="entry name" value="COesterase"/>
    <property type="match status" value="1"/>
</dbReference>
<keyword evidence="6" id="KW-1185">Reference proteome</keyword>
<dbReference type="PANTHER" id="PTHR11559">
    <property type="entry name" value="CARBOXYLESTERASE"/>
    <property type="match status" value="1"/>
</dbReference>
<evidence type="ECO:0000256" key="3">
    <source>
        <dbReference type="RuleBase" id="RU361235"/>
    </source>
</evidence>
<organism evidence="5 6">
    <name type="scientific">Lentinula aciculospora</name>
    <dbReference type="NCBI Taxonomy" id="153920"/>
    <lineage>
        <taxon>Eukaryota</taxon>
        <taxon>Fungi</taxon>
        <taxon>Dikarya</taxon>
        <taxon>Basidiomycota</taxon>
        <taxon>Agaricomycotina</taxon>
        <taxon>Agaricomycetes</taxon>
        <taxon>Agaricomycetidae</taxon>
        <taxon>Agaricales</taxon>
        <taxon>Marasmiineae</taxon>
        <taxon>Omphalotaceae</taxon>
        <taxon>Lentinula</taxon>
    </lineage>
</organism>
<proteinExistence type="inferred from homology"/>
<feature type="signal peptide" evidence="3">
    <location>
        <begin position="1"/>
        <end position="20"/>
    </location>
</feature>
<dbReference type="InterPro" id="IPR029058">
    <property type="entry name" value="AB_hydrolase_fold"/>
</dbReference>
<name>A0A9W9DUY3_9AGAR</name>
<comment type="caution">
    <text evidence="5">The sequence shown here is derived from an EMBL/GenBank/DDBJ whole genome shotgun (WGS) entry which is preliminary data.</text>
</comment>
<feature type="chain" id="PRO_5041016827" description="Carboxylic ester hydrolase" evidence="3">
    <location>
        <begin position="21"/>
        <end position="554"/>
    </location>
</feature>
<dbReference type="GO" id="GO:0016787">
    <property type="term" value="F:hydrolase activity"/>
    <property type="evidence" value="ECO:0007669"/>
    <property type="project" value="UniProtKB-KW"/>
</dbReference>
<evidence type="ECO:0000313" key="6">
    <source>
        <dbReference type="Proteomes" id="UP001150266"/>
    </source>
</evidence>
<dbReference type="AlphaFoldDB" id="A0A9W9DUY3"/>
<evidence type="ECO:0000256" key="1">
    <source>
        <dbReference type="ARBA" id="ARBA00005964"/>
    </source>
</evidence>
<dbReference type="InterPro" id="IPR002018">
    <property type="entry name" value="CarbesteraseB"/>
</dbReference>
<keyword evidence="2 3" id="KW-0378">Hydrolase</keyword>